<keyword evidence="2" id="KW-0472">Membrane</keyword>
<protein>
    <recommendedName>
        <fullName evidence="5">DUF808 domain-containing protein</fullName>
    </recommendedName>
</protein>
<dbReference type="Proteomes" id="UP000234289">
    <property type="component" value="Unassembled WGS sequence"/>
</dbReference>
<feature type="transmembrane region" description="Helical" evidence="2">
    <location>
        <begin position="230"/>
        <end position="251"/>
    </location>
</feature>
<proteinExistence type="predicted"/>
<evidence type="ECO:0000313" key="4">
    <source>
        <dbReference type="Proteomes" id="UP000234289"/>
    </source>
</evidence>
<gene>
    <name evidence="3" type="ORF">BAUR920_00817</name>
</gene>
<dbReference type="AlphaFoldDB" id="A0A2H1IA57"/>
<dbReference type="PANTHER" id="PTHR30503">
    <property type="entry name" value="INNER MEMBRANE PROTEIN YEDI"/>
    <property type="match status" value="1"/>
</dbReference>
<organism evidence="3 4">
    <name type="scientific">Brevibacterium aurantiacum</name>
    <dbReference type="NCBI Taxonomy" id="273384"/>
    <lineage>
        <taxon>Bacteria</taxon>
        <taxon>Bacillati</taxon>
        <taxon>Actinomycetota</taxon>
        <taxon>Actinomycetes</taxon>
        <taxon>Micrococcales</taxon>
        <taxon>Brevibacteriaceae</taxon>
        <taxon>Brevibacterium</taxon>
    </lineage>
</organism>
<evidence type="ECO:0000256" key="1">
    <source>
        <dbReference type="SAM" id="MobiDB-lite"/>
    </source>
</evidence>
<keyword evidence="2" id="KW-1133">Transmembrane helix</keyword>
<name>A0A2H1IA57_BREAU</name>
<keyword evidence="2" id="KW-0812">Transmembrane</keyword>
<sequence>MAGGLFALLDDVAALVKLSAASLDDVAAGASRASIKSAGVVVDDAAVTPKFVEGVDPKRELSIIKRIALGSLINKILIILPIILLLSQFLPWLLTPLLMVGGTYLCFEGAEKILEKLGWIKHHEEPKKKESKHGKKDEGDAEKKIVRSAITTDFVLSCEIMVIALNEVADETLLSRAIILVIVALGITVGVYGTVGLIVKMDDIGLHMAKKDKPGTQKFGRFLVKAMPKLLAGLSVIGTFAMLWVGGHIILVGTDELGFHALYDFVHHLEEPVAAIAGVGGFLGWLVNTFFSLILGAIWGGIVAGIAIGFTALLKSGNKDDKDHKDSTGQEDDEVPADMAAAESSAADASSTADSTSTADHGAGSADHGAGPKPNYAPNPGKDSSGS</sequence>
<dbReference type="RefSeq" id="WP_165771621.1">
    <property type="nucleotide sequence ID" value="NZ_FXZG01000003.1"/>
</dbReference>
<dbReference type="Pfam" id="PF05661">
    <property type="entry name" value="DUF808"/>
    <property type="match status" value="1"/>
</dbReference>
<feature type="transmembrane region" description="Helical" evidence="2">
    <location>
        <begin position="290"/>
        <end position="314"/>
    </location>
</feature>
<feature type="region of interest" description="Disordered" evidence="1">
    <location>
        <begin position="318"/>
        <end position="387"/>
    </location>
</feature>
<dbReference type="GO" id="GO:0005886">
    <property type="term" value="C:plasma membrane"/>
    <property type="evidence" value="ECO:0007669"/>
    <property type="project" value="TreeGrafter"/>
</dbReference>
<reference evidence="4" key="1">
    <citation type="submission" date="2017-03" db="EMBL/GenBank/DDBJ databases">
        <authorList>
            <person name="Monnet C."/>
        </authorList>
    </citation>
    <scope>NUCLEOTIDE SEQUENCE [LARGE SCALE GENOMIC DNA]</scope>
    <source>
        <strain evidence="4">CNRZ 920</strain>
    </source>
</reference>
<accession>A0A2H1IA57</accession>
<dbReference type="PANTHER" id="PTHR30503:SF3">
    <property type="entry name" value="INNER MEMBRANE PROTEIN YEDI"/>
    <property type="match status" value="1"/>
</dbReference>
<feature type="compositionally biased region" description="Basic and acidic residues" evidence="1">
    <location>
        <begin position="318"/>
        <end position="328"/>
    </location>
</feature>
<evidence type="ECO:0008006" key="5">
    <source>
        <dbReference type="Google" id="ProtNLM"/>
    </source>
</evidence>
<evidence type="ECO:0000256" key="2">
    <source>
        <dbReference type="SAM" id="Phobius"/>
    </source>
</evidence>
<feature type="transmembrane region" description="Helical" evidence="2">
    <location>
        <begin position="177"/>
        <end position="199"/>
    </location>
</feature>
<feature type="compositionally biased region" description="Low complexity" evidence="1">
    <location>
        <begin position="337"/>
        <end position="371"/>
    </location>
</feature>
<dbReference type="EMBL" id="FXZG01000003">
    <property type="protein sequence ID" value="SMX71912.1"/>
    <property type="molecule type" value="Genomic_DNA"/>
</dbReference>
<evidence type="ECO:0000313" key="3">
    <source>
        <dbReference type="EMBL" id="SMX71912.1"/>
    </source>
</evidence>
<feature type="transmembrane region" description="Helical" evidence="2">
    <location>
        <begin position="67"/>
        <end position="84"/>
    </location>
</feature>
<dbReference type="InterPro" id="IPR008526">
    <property type="entry name" value="YedI"/>
</dbReference>